<protein>
    <submittedName>
        <fullName evidence="1">Uncharacterized protein</fullName>
    </submittedName>
</protein>
<name>A0A0L8L0D9_9ACTN</name>
<organism evidence="1 2">
    <name type="scientific">Streptomyces resistomycificus</name>
    <dbReference type="NCBI Taxonomy" id="67356"/>
    <lineage>
        <taxon>Bacteria</taxon>
        <taxon>Bacillati</taxon>
        <taxon>Actinomycetota</taxon>
        <taxon>Actinomycetes</taxon>
        <taxon>Kitasatosporales</taxon>
        <taxon>Streptomycetaceae</taxon>
        <taxon>Streptomyces</taxon>
        <taxon>Streptomyces aurantiacus group</taxon>
    </lineage>
</organism>
<dbReference type="OrthoDB" id="3854066at2"/>
<reference evidence="2" key="1">
    <citation type="submission" date="2015-07" db="EMBL/GenBank/DDBJ databases">
        <authorList>
            <person name="Ju K.-S."/>
            <person name="Doroghazi J.R."/>
            <person name="Metcalf W.W."/>
        </authorList>
    </citation>
    <scope>NUCLEOTIDE SEQUENCE [LARGE SCALE GENOMIC DNA]</scope>
    <source>
        <strain evidence="2">NRRL 2290</strain>
    </source>
</reference>
<dbReference type="Proteomes" id="UP000037251">
    <property type="component" value="Unassembled WGS sequence"/>
</dbReference>
<sequence length="115" mass="12739">MLTPTSGELLAAEERGSVFRCWAAAYPMHETNTIPLGSHGAASPRLALRWLRERTRHVTDQLDTAYAQPGRYWLTDEAEHERVLAYLTTGTAYQLTLYAENTRYVLVAGPSGASA</sequence>
<evidence type="ECO:0000313" key="2">
    <source>
        <dbReference type="Proteomes" id="UP000037251"/>
    </source>
</evidence>
<comment type="caution">
    <text evidence="1">The sequence shown here is derived from an EMBL/GenBank/DDBJ whole genome shotgun (WGS) entry which is preliminary data.</text>
</comment>
<evidence type="ECO:0000313" key="1">
    <source>
        <dbReference type="EMBL" id="KOG31637.1"/>
    </source>
</evidence>
<dbReference type="STRING" id="67356.AQJ84_17820"/>
<dbReference type="EMBL" id="LGUS01000194">
    <property type="protein sequence ID" value="KOG31637.1"/>
    <property type="molecule type" value="Genomic_DNA"/>
</dbReference>
<proteinExistence type="predicted"/>
<gene>
    <name evidence="1" type="ORF">ADK37_30115</name>
</gene>
<dbReference type="eggNOG" id="ENOG5031RXY">
    <property type="taxonomic scope" value="Bacteria"/>
</dbReference>
<accession>A0A0L8L0D9</accession>
<keyword evidence="2" id="KW-1185">Reference proteome</keyword>
<dbReference type="AlphaFoldDB" id="A0A0L8L0D9"/>
<dbReference type="PATRIC" id="fig|67356.5.peg.6444"/>